<comment type="caution">
    <text evidence="2">The sequence shown here is derived from an EMBL/GenBank/DDBJ whole genome shotgun (WGS) entry which is preliminary data.</text>
</comment>
<accession>A0ABQ0GGY4</accession>
<dbReference type="EMBL" id="BAAFSV010000004">
    <property type="protein sequence ID" value="GAB1316945.1"/>
    <property type="molecule type" value="Genomic_DNA"/>
</dbReference>
<reference evidence="2 3" key="1">
    <citation type="submission" date="2024-09" db="EMBL/GenBank/DDBJ databases">
        <title>Itraconazole resistance in Madurella fahalii resulting from another homologue of gene encoding cytochrome P450 14-alpha sterol demethylase (CYP51).</title>
        <authorList>
            <person name="Yoshioka I."/>
            <person name="Fahal A.H."/>
            <person name="Kaneko S."/>
            <person name="Yaguchi T."/>
        </authorList>
    </citation>
    <scope>NUCLEOTIDE SEQUENCE [LARGE SCALE GENOMIC DNA]</scope>
    <source>
        <strain evidence="2 3">IFM 68171</strain>
    </source>
</reference>
<keyword evidence="3" id="KW-1185">Reference proteome</keyword>
<feature type="transmembrane region" description="Helical" evidence="1">
    <location>
        <begin position="113"/>
        <end position="134"/>
    </location>
</feature>
<keyword evidence="1" id="KW-1133">Transmembrane helix</keyword>
<proteinExistence type="predicted"/>
<keyword evidence="1" id="KW-0812">Transmembrane</keyword>
<dbReference type="Proteomes" id="UP001628179">
    <property type="component" value="Unassembled WGS sequence"/>
</dbReference>
<keyword evidence="1" id="KW-0472">Membrane</keyword>
<feature type="transmembrane region" description="Helical" evidence="1">
    <location>
        <begin position="22"/>
        <end position="45"/>
    </location>
</feature>
<dbReference type="GeneID" id="98177898"/>
<evidence type="ECO:0000256" key="1">
    <source>
        <dbReference type="SAM" id="Phobius"/>
    </source>
</evidence>
<sequence length="189" mass="19603">MPASPKLTPASSPIWDPLPLSLVRHGAALISSGLVFGFVVPLATYPRLALTAHIQFAVQGTAVVAAGLLLNSTFAPAPTAPSPSRAGSEPGTGFPGQAATRLVDRLAAWQRKVVYWSIVGIWPMLLTEVGNAWWGTTGLLKIASEAAGLGGGKGPAAAWMEVVVELAHKACAVGLVFVWPIILYGLSMV</sequence>
<protein>
    <submittedName>
        <fullName evidence="2">Uncharacterized protein</fullName>
    </submittedName>
</protein>
<feature type="transmembrane region" description="Helical" evidence="1">
    <location>
        <begin position="166"/>
        <end position="186"/>
    </location>
</feature>
<evidence type="ECO:0000313" key="3">
    <source>
        <dbReference type="Proteomes" id="UP001628179"/>
    </source>
</evidence>
<gene>
    <name evidence="2" type="ORF">MFIFM68171_07155</name>
</gene>
<name>A0ABQ0GGY4_9PEZI</name>
<evidence type="ECO:0000313" key="2">
    <source>
        <dbReference type="EMBL" id="GAB1316945.1"/>
    </source>
</evidence>
<dbReference type="RefSeq" id="XP_070918676.1">
    <property type="nucleotide sequence ID" value="XM_071062575.1"/>
</dbReference>
<organism evidence="2 3">
    <name type="scientific">Madurella fahalii</name>
    <dbReference type="NCBI Taxonomy" id="1157608"/>
    <lineage>
        <taxon>Eukaryota</taxon>
        <taxon>Fungi</taxon>
        <taxon>Dikarya</taxon>
        <taxon>Ascomycota</taxon>
        <taxon>Pezizomycotina</taxon>
        <taxon>Sordariomycetes</taxon>
        <taxon>Sordariomycetidae</taxon>
        <taxon>Sordariales</taxon>
        <taxon>Sordariales incertae sedis</taxon>
        <taxon>Madurella</taxon>
    </lineage>
</organism>